<evidence type="ECO:0000313" key="12">
    <source>
        <dbReference type="EMBL" id="BCS82341.1"/>
    </source>
</evidence>
<keyword evidence="10" id="KW-1133">Transmembrane helix</keyword>
<keyword evidence="5" id="KW-0547">Nucleotide-binding</keyword>
<keyword evidence="9" id="KW-0175">Coiled coil</keyword>
<evidence type="ECO:0000256" key="5">
    <source>
        <dbReference type="ARBA" id="ARBA00022741"/>
    </source>
</evidence>
<evidence type="ECO:0000256" key="8">
    <source>
        <dbReference type="ARBA" id="ARBA00023012"/>
    </source>
</evidence>
<dbReference type="Gene3D" id="3.30.565.10">
    <property type="entry name" value="Histidine kinase-like ATPase, C-terminal domain"/>
    <property type="match status" value="1"/>
</dbReference>
<keyword evidence="4" id="KW-0808">Transferase</keyword>
<dbReference type="InterPro" id="IPR011712">
    <property type="entry name" value="Sig_transdc_His_kin_sub3_dim/P"/>
</dbReference>
<feature type="transmembrane region" description="Helical" evidence="10">
    <location>
        <begin position="88"/>
        <end position="105"/>
    </location>
</feature>
<dbReference type="PANTHER" id="PTHR24421:SF10">
    <property type="entry name" value="NITRATE_NITRITE SENSOR PROTEIN NARQ"/>
    <property type="match status" value="1"/>
</dbReference>
<evidence type="ECO:0000256" key="4">
    <source>
        <dbReference type="ARBA" id="ARBA00022679"/>
    </source>
</evidence>
<dbReference type="InterPro" id="IPR036890">
    <property type="entry name" value="HATPase_C_sf"/>
</dbReference>
<reference evidence="12 13" key="1">
    <citation type="submission" date="2021-02" db="EMBL/GenBank/DDBJ databases">
        <title>Nitrogen-fixing ability and nitrogen fixation related genes of thermophilic fermentative bacteria in the genus Caldicellulosiruptor.</title>
        <authorList>
            <person name="Chen Y."/>
            <person name="Nishihara A."/>
            <person name="Haruta S."/>
        </authorList>
    </citation>
    <scope>NUCLEOTIDE SEQUENCE [LARGE SCALE GENOMIC DNA]</scope>
    <source>
        <strain evidence="12 13">YA01</strain>
    </source>
</reference>
<evidence type="ECO:0000256" key="10">
    <source>
        <dbReference type="SAM" id="Phobius"/>
    </source>
</evidence>
<organism evidence="12 13">
    <name type="scientific">Caldicellulosiruptor diazotrophicus</name>
    <dbReference type="NCBI Taxonomy" id="2806205"/>
    <lineage>
        <taxon>Bacteria</taxon>
        <taxon>Bacillati</taxon>
        <taxon>Bacillota</taxon>
        <taxon>Bacillota incertae sedis</taxon>
        <taxon>Caldicellulosiruptorales</taxon>
        <taxon>Caldicellulosiruptoraceae</taxon>
        <taxon>Caldicellulosiruptor</taxon>
    </lineage>
</organism>
<keyword evidence="6" id="KW-0418">Kinase</keyword>
<keyword evidence="7" id="KW-0067">ATP-binding</keyword>
<dbReference type="EC" id="2.7.13.3" evidence="2"/>
<dbReference type="Pfam" id="PF07730">
    <property type="entry name" value="HisKA_3"/>
    <property type="match status" value="1"/>
</dbReference>
<feature type="domain" description="Signal transduction histidine kinase subgroup 3 dimerisation and phosphoacceptor" evidence="11">
    <location>
        <begin position="180"/>
        <end position="235"/>
    </location>
</feature>
<evidence type="ECO:0000256" key="9">
    <source>
        <dbReference type="SAM" id="Coils"/>
    </source>
</evidence>
<proteinExistence type="predicted"/>
<comment type="catalytic activity">
    <reaction evidence="1">
        <text>ATP + protein L-histidine = ADP + protein N-phospho-L-histidine.</text>
        <dbReference type="EC" id="2.7.13.3"/>
    </reaction>
</comment>
<feature type="transmembrane region" description="Helical" evidence="10">
    <location>
        <begin position="46"/>
        <end position="68"/>
    </location>
</feature>
<dbReference type="InterPro" id="IPR050482">
    <property type="entry name" value="Sensor_HK_TwoCompSys"/>
</dbReference>
<dbReference type="PANTHER" id="PTHR24421">
    <property type="entry name" value="NITRATE/NITRITE SENSOR PROTEIN NARX-RELATED"/>
    <property type="match status" value="1"/>
</dbReference>
<keyword evidence="8" id="KW-0902">Two-component regulatory system</keyword>
<dbReference type="EMBL" id="AP024480">
    <property type="protein sequence ID" value="BCS82341.1"/>
    <property type="molecule type" value="Genomic_DNA"/>
</dbReference>
<dbReference type="Gene3D" id="1.20.5.1930">
    <property type="match status" value="1"/>
</dbReference>
<name>A0ABM7NQI5_9FIRM</name>
<sequence length="366" mass="42329">MLPLIVTIYAFFSLYINLKISKVIILFLLVFLILDVAKTEYLKSRFYVFTISFVQLILIVISIKLFGWEFSFLIPCSLITFWDYKSKLVPMLIAFLLLIFTFFMPANFAKDYFLICIFALYSKSTYQILQENKQKYIQNIDNLRLLNLQLSRLKSELLQSQQTIQKLSEKNQQMKLVASLHDTVGHNLAAVNIQLNALKTFLEKKGLLEDEQINKILSSCLNQTQVSYKNLRNFVYSHKNSFESKTRYIEKVIEEFNFCKLNLKCSGDIENIPSYIFENLMAILKEALVNVSKHSNATVVTVYLEAKPMYVRLYIHDNGTKKGEIKDGIGLMSIKLRSKAMNATVNIDNHFGFSIVVFVPLKCKGE</sequence>
<protein>
    <recommendedName>
        <fullName evidence="2">histidine kinase</fullName>
        <ecNumber evidence="2">2.7.13.3</ecNumber>
    </recommendedName>
</protein>
<evidence type="ECO:0000256" key="3">
    <source>
        <dbReference type="ARBA" id="ARBA00022553"/>
    </source>
</evidence>
<evidence type="ECO:0000259" key="11">
    <source>
        <dbReference type="Pfam" id="PF07730"/>
    </source>
</evidence>
<keyword evidence="3" id="KW-0597">Phosphoprotein</keyword>
<feature type="transmembrane region" description="Helical" evidence="10">
    <location>
        <begin position="6"/>
        <end position="34"/>
    </location>
</feature>
<accession>A0ABM7NQI5</accession>
<keyword evidence="10" id="KW-0812">Transmembrane</keyword>
<dbReference type="SUPFAM" id="SSF55874">
    <property type="entry name" value="ATPase domain of HSP90 chaperone/DNA topoisomerase II/histidine kinase"/>
    <property type="match status" value="1"/>
</dbReference>
<evidence type="ECO:0000256" key="2">
    <source>
        <dbReference type="ARBA" id="ARBA00012438"/>
    </source>
</evidence>
<dbReference type="RefSeq" id="WP_207179872.1">
    <property type="nucleotide sequence ID" value="NZ_AP024480.1"/>
</dbReference>
<evidence type="ECO:0000256" key="7">
    <source>
        <dbReference type="ARBA" id="ARBA00022840"/>
    </source>
</evidence>
<keyword evidence="10" id="KW-0472">Membrane</keyword>
<evidence type="ECO:0000256" key="1">
    <source>
        <dbReference type="ARBA" id="ARBA00000085"/>
    </source>
</evidence>
<evidence type="ECO:0000313" key="13">
    <source>
        <dbReference type="Proteomes" id="UP000663623"/>
    </source>
</evidence>
<evidence type="ECO:0000256" key="6">
    <source>
        <dbReference type="ARBA" id="ARBA00022777"/>
    </source>
</evidence>
<keyword evidence="13" id="KW-1185">Reference proteome</keyword>
<dbReference type="Proteomes" id="UP000663623">
    <property type="component" value="Chromosome"/>
</dbReference>
<gene>
    <name evidence="12" type="ORF">CaldiYA01_23010</name>
</gene>
<feature type="coiled-coil region" evidence="9">
    <location>
        <begin position="126"/>
        <end position="170"/>
    </location>
</feature>